<comment type="caution">
    <text evidence="3">The sequence shown here is derived from an EMBL/GenBank/DDBJ whole genome shotgun (WGS) entry which is preliminary data.</text>
</comment>
<sequence length="285" mass="30781">MAAIPISVSLGVSDAWGAALGATVIATSMKGDTVADGLLRAAPSTATTATTLATAATEKVAATVTETTAAATKTTVTATGTEATATTVRKVISAVAPYAVAVLAVGALGYFFYPSIKEDLATQDKAPPAQNNERRKENTDVKSNESPKKTSVEKDAESSSNGGSEPPKKDILIPLRLMEEILKKDGRKIFEKLRKATPNLQRTIWRNRNFRIDPGHTLNGQKHIKTWNLQINEGAKPRIRKSIKARIRKSIKVSTHTKLLWATFDLESPPEYEVWVRSVLGLFVS</sequence>
<feature type="transmembrane region" description="Helical" evidence="2">
    <location>
        <begin position="91"/>
        <end position="113"/>
    </location>
</feature>
<keyword evidence="2" id="KW-0472">Membrane</keyword>
<organism evidence="3 4">
    <name type="scientific">Macrophomina phaseolina</name>
    <dbReference type="NCBI Taxonomy" id="35725"/>
    <lineage>
        <taxon>Eukaryota</taxon>
        <taxon>Fungi</taxon>
        <taxon>Dikarya</taxon>
        <taxon>Ascomycota</taxon>
        <taxon>Pezizomycotina</taxon>
        <taxon>Dothideomycetes</taxon>
        <taxon>Dothideomycetes incertae sedis</taxon>
        <taxon>Botryosphaeriales</taxon>
        <taxon>Botryosphaeriaceae</taxon>
        <taxon>Macrophomina</taxon>
    </lineage>
</organism>
<reference evidence="3 4" key="1">
    <citation type="journal article" date="2021" name="Nat. Commun.">
        <title>Genetic determinants of endophytism in the Arabidopsis root mycobiome.</title>
        <authorList>
            <person name="Mesny F."/>
            <person name="Miyauchi S."/>
            <person name="Thiergart T."/>
            <person name="Pickel B."/>
            <person name="Atanasova L."/>
            <person name="Karlsson M."/>
            <person name="Huettel B."/>
            <person name="Barry K.W."/>
            <person name="Haridas S."/>
            <person name="Chen C."/>
            <person name="Bauer D."/>
            <person name="Andreopoulos W."/>
            <person name="Pangilinan J."/>
            <person name="LaButti K."/>
            <person name="Riley R."/>
            <person name="Lipzen A."/>
            <person name="Clum A."/>
            <person name="Drula E."/>
            <person name="Henrissat B."/>
            <person name="Kohler A."/>
            <person name="Grigoriev I.V."/>
            <person name="Martin F.M."/>
            <person name="Hacquard S."/>
        </authorList>
    </citation>
    <scope>NUCLEOTIDE SEQUENCE [LARGE SCALE GENOMIC DNA]</scope>
    <source>
        <strain evidence="3 4">MPI-SDFR-AT-0080</strain>
    </source>
</reference>
<proteinExistence type="predicted"/>
<evidence type="ECO:0000313" key="4">
    <source>
        <dbReference type="Proteomes" id="UP000774617"/>
    </source>
</evidence>
<keyword evidence="4" id="KW-1185">Reference proteome</keyword>
<dbReference type="Proteomes" id="UP000774617">
    <property type="component" value="Unassembled WGS sequence"/>
</dbReference>
<evidence type="ECO:0000256" key="1">
    <source>
        <dbReference type="SAM" id="MobiDB-lite"/>
    </source>
</evidence>
<keyword evidence="2" id="KW-1133">Transmembrane helix</keyword>
<feature type="region of interest" description="Disordered" evidence="1">
    <location>
        <begin position="123"/>
        <end position="169"/>
    </location>
</feature>
<accession>A0ABQ8G452</accession>
<keyword evidence="2" id="KW-0812">Transmembrane</keyword>
<evidence type="ECO:0000256" key="2">
    <source>
        <dbReference type="SAM" id="Phobius"/>
    </source>
</evidence>
<feature type="compositionally biased region" description="Basic and acidic residues" evidence="1">
    <location>
        <begin position="132"/>
        <end position="157"/>
    </location>
</feature>
<protein>
    <submittedName>
        <fullName evidence="3">Uncharacterized protein</fullName>
    </submittedName>
</protein>
<name>A0ABQ8G452_9PEZI</name>
<dbReference type="EMBL" id="JAGTJR010000021">
    <property type="protein sequence ID" value="KAH7043913.1"/>
    <property type="molecule type" value="Genomic_DNA"/>
</dbReference>
<evidence type="ECO:0000313" key="3">
    <source>
        <dbReference type="EMBL" id="KAH7043913.1"/>
    </source>
</evidence>
<gene>
    <name evidence="3" type="ORF">B0J12DRAFT_671116</name>
</gene>